<evidence type="ECO:0000256" key="2">
    <source>
        <dbReference type="SAM" id="MobiDB-lite"/>
    </source>
</evidence>
<dbReference type="SUPFAM" id="SSF57850">
    <property type="entry name" value="RING/U-box"/>
    <property type="match status" value="1"/>
</dbReference>
<feature type="compositionally biased region" description="Low complexity" evidence="2">
    <location>
        <begin position="325"/>
        <end position="346"/>
    </location>
</feature>
<dbReference type="PROSITE" id="PS50089">
    <property type="entry name" value="ZF_RING_2"/>
    <property type="match status" value="1"/>
</dbReference>
<feature type="compositionally biased region" description="Low complexity" evidence="2">
    <location>
        <begin position="237"/>
        <end position="247"/>
    </location>
</feature>
<feature type="region of interest" description="Disordered" evidence="2">
    <location>
        <begin position="944"/>
        <end position="1090"/>
    </location>
</feature>
<keyword evidence="1" id="KW-0862">Zinc</keyword>
<feature type="region of interest" description="Disordered" evidence="2">
    <location>
        <begin position="1"/>
        <end position="136"/>
    </location>
</feature>
<evidence type="ECO:0000259" key="3">
    <source>
        <dbReference type="PROSITE" id="PS50089"/>
    </source>
</evidence>
<feature type="compositionally biased region" description="Polar residues" evidence="2">
    <location>
        <begin position="1027"/>
        <end position="1037"/>
    </location>
</feature>
<feature type="compositionally biased region" description="Low complexity" evidence="2">
    <location>
        <begin position="803"/>
        <end position="826"/>
    </location>
</feature>
<feature type="compositionally biased region" description="Basic and acidic residues" evidence="2">
    <location>
        <begin position="839"/>
        <end position="848"/>
    </location>
</feature>
<keyword evidence="1" id="KW-0479">Metal-binding</keyword>
<proteinExistence type="predicted"/>
<feature type="domain" description="RING-type" evidence="3">
    <location>
        <begin position="735"/>
        <end position="761"/>
    </location>
</feature>
<evidence type="ECO:0000256" key="1">
    <source>
        <dbReference type="PROSITE-ProRule" id="PRU00175"/>
    </source>
</evidence>
<feature type="compositionally biased region" description="Acidic residues" evidence="2">
    <location>
        <begin position="1045"/>
        <end position="1059"/>
    </location>
</feature>
<feature type="region of interest" description="Disordered" evidence="2">
    <location>
        <begin position="772"/>
        <end position="877"/>
    </location>
</feature>
<feature type="compositionally biased region" description="Basic and acidic residues" evidence="2">
    <location>
        <begin position="983"/>
        <end position="1004"/>
    </location>
</feature>
<feature type="compositionally biased region" description="Gly residues" evidence="2">
    <location>
        <begin position="827"/>
        <end position="838"/>
    </location>
</feature>
<sequence>MLGANLGVLPGLSRFLHRDGEEEKEEVAEAKHRETGEENPDTSLLQSRSARRPWGVLDLPQLHLPPSSSPQVLPLSASPPASKTGEGWTCRPSNVQYSHLCDPERAISESSADDADRRLSSIPQLTGPSNCPASPPTVVIAIVGEVDRGDALSYPSPDQQREVHAEDMEFPPIAATGSDYTGANVAVPGASGSMPAGSDGKTYEKDVLTGEPLPRPDGPVSASTSMSAPGGGGLPVGVGVSSSASLGGPPGTGAGVQIKGAKGPDAPPQQQYSPTPFKGIPAPAGGAPLLSAANQNTTVLDSPETKSPHHTPSLPARQSKISLLQTNTSSTSVSSSASPTAALAVSQHLSRKENPRGENEGDQPPVFRPLALLVSSASRSLLWVSVSLGFGVGRIYEDFASRLGRRWGVLGGECTHGVLAIFDISSNIVRISVDRDMQRIFGRDLIRHVEESAVRGGAPPELVVTRLAESLSAIGAGKFTVADLRQKRATAFLSAVLLMCVLMAACVTVCAALETLSRCRHALRVSKCRAKIARIHRVLAEVDPGAASPLEEFHPHGFGGSGSQSGVCERLRSSLSCLLPCLRMRRSRGRWARDGKRGGKGGSGSSFGNSCGGGLASLCPVCIEELPVPSSSSFSLCGPPGCGCSCWGGECGGCAGRSREEREGERESDMLCGGLSALCGCLGGDFGDDDVGPSGGGGGSVDGSGRRGGSRGMGGMGGDGGFSHRCGPAVVAFLCGHRFHTECANSWSSARGLSQVDCPVCLVASLLMHDRNSASGLSPSTRRQDHERERTTRPLRYAAATQGSLSAVSAAGGSGLGDSTTTAATGRGSGSGGVLGGGGEDRNRDRETGGSPQAGVMGGDGEEEDLNGDRDREMGESESLLTDEWRIFALIRLREEFSDIVSVQDAVRWRSRSTATWLEELHPPPYVSIFTPLHAQEQVQFADIREDPPGPGGVGVETGAEGMERRTGTGRQAEEGVGLAAYERLRQQQERLREAERRADHQTDSPHAPSQQDLGEREEARPDATPTGVNPSRFSSAGSRRDGGDESEGSGEEEEEGDETRERDGEDVREDDLEDFLEGSESESESAALL</sequence>
<keyword evidence="1" id="KW-0863">Zinc-finger</keyword>
<organism evidence="4">
    <name type="scientific">Chromera velia CCMP2878</name>
    <dbReference type="NCBI Taxonomy" id="1169474"/>
    <lineage>
        <taxon>Eukaryota</taxon>
        <taxon>Sar</taxon>
        <taxon>Alveolata</taxon>
        <taxon>Colpodellida</taxon>
        <taxon>Chromeraceae</taxon>
        <taxon>Chromera</taxon>
    </lineage>
</organism>
<accession>A0A0G4H675</accession>
<name>A0A0G4H675_9ALVE</name>
<feature type="compositionally biased region" description="Low complexity" evidence="2">
    <location>
        <begin position="281"/>
        <end position="290"/>
    </location>
</feature>
<dbReference type="AlphaFoldDB" id="A0A0G4H675"/>
<feature type="region of interest" description="Disordered" evidence="2">
    <location>
        <begin position="189"/>
        <end position="290"/>
    </location>
</feature>
<feature type="compositionally biased region" description="Low complexity" evidence="2">
    <location>
        <begin position="57"/>
        <end position="82"/>
    </location>
</feature>
<dbReference type="GO" id="GO:0008270">
    <property type="term" value="F:zinc ion binding"/>
    <property type="evidence" value="ECO:0007669"/>
    <property type="project" value="UniProtKB-KW"/>
</dbReference>
<evidence type="ECO:0000313" key="4">
    <source>
        <dbReference type="EMBL" id="CEM39364.1"/>
    </source>
</evidence>
<feature type="compositionally biased region" description="Gly residues" evidence="2">
    <location>
        <begin position="693"/>
        <end position="714"/>
    </location>
</feature>
<reference evidence="4" key="1">
    <citation type="submission" date="2014-11" db="EMBL/GenBank/DDBJ databases">
        <authorList>
            <person name="Otto D Thomas"/>
            <person name="Naeem Raeece"/>
        </authorList>
    </citation>
    <scope>NUCLEOTIDE SEQUENCE</scope>
</reference>
<feature type="compositionally biased region" description="Polar residues" evidence="2">
    <location>
        <begin position="123"/>
        <end position="132"/>
    </location>
</feature>
<dbReference type="InterPro" id="IPR001841">
    <property type="entry name" value="Znf_RING"/>
</dbReference>
<feature type="region of interest" description="Disordered" evidence="2">
    <location>
        <begin position="325"/>
        <end position="365"/>
    </location>
</feature>
<protein>
    <recommendedName>
        <fullName evidence="3">RING-type domain-containing protein</fullName>
    </recommendedName>
</protein>
<feature type="compositionally biased region" description="Basic and acidic residues" evidence="2">
    <location>
        <begin position="16"/>
        <end position="36"/>
    </location>
</feature>
<dbReference type="Gene3D" id="3.30.40.10">
    <property type="entry name" value="Zinc/RING finger domain, C3HC4 (zinc finger)"/>
    <property type="match status" value="1"/>
</dbReference>
<feature type="region of interest" description="Disordered" evidence="2">
    <location>
        <begin position="692"/>
        <end position="714"/>
    </location>
</feature>
<dbReference type="InterPro" id="IPR013083">
    <property type="entry name" value="Znf_RING/FYVE/PHD"/>
</dbReference>
<feature type="compositionally biased region" description="Basic and acidic residues" evidence="2">
    <location>
        <begin position="350"/>
        <end position="359"/>
    </location>
</feature>
<feature type="compositionally biased region" description="Acidic residues" evidence="2">
    <location>
        <begin position="1067"/>
        <end position="1084"/>
    </location>
</feature>
<dbReference type="EMBL" id="CDMZ01001924">
    <property type="protein sequence ID" value="CEM39364.1"/>
    <property type="molecule type" value="Genomic_DNA"/>
</dbReference>
<gene>
    <name evidence="4" type="ORF">Cvel_24853</name>
</gene>
<feature type="compositionally biased region" description="Basic and acidic residues" evidence="2">
    <location>
        <begin position="782"/>
        <end position="792"/>
    </location>
</feature>
<dbReference type="VEuPathDB" id="CryptoDB:Cvel_24853"/>